<evidence type="ECO:0000313" key="3">
    <source>
        <dbReference type="EMBL" id="SBT44172.1"/>
    </source>
</evidence>
<feature type="region of interest" description="Disordered" evidence="1">
    <location>
        <begin position="191"/>
        <end position="221"/>
    </location>
</feature>
<dbReference type="AlphaFoldDB" id="A0A1A8ZJZ4"/>
<feature type="region of interest" description="Disordered" evidence="1">
    <location>
        <begin position="361"/>
        <end position="390"/>
    </location>
</feature>
<feature type="compositionally biased region" description="Polar residues" evidence="1">
    <location>
        <begin position="37"/>
        <end position="62"/>
    </location>
</feature>
<keyword evidence="2" id="KW-0472">Membrane</keyword>
<feature type="region of interest" description="Disordered" evidence="1">
    <location>
        <begin position="100"/>
        <end position="147"/>
    </location>
</feature>
<feature type="region of interest" description="Disordered" evidence="1">
    <location>
        <begin position="613"/>
        <end position="646"/>
    </location>
</feature>
<feature type="transmembrane region" description="Helical" evidence="2">
    <location>
        <begin position="473"/>
        <end position="494"/>
    </location>
</feature>
<evidence type="ECO:0000313" key="4">
    <source>
        <dbReference type="Proteomes" id="UP000078555"/>
    </source>
</evidence>
<dbReference type="EMBL" id="FLRD01000133">
    <property type="protein sequence ID" value="SBT44172.1"/>
    <property type="molecule type" value="Genomic_DNA"/>
</dbReference>
<feature type="transmembrane region" description="Helical" evidence="2">
    <location>
        <begin position="506"/>
        <end position="524"/>
    </location>
</feature>
<protein>
    <submittedName>
        <fullName evidence="3">Uncharacterized protein</fullName>
    </submittedName>
</protein>
<feature type="compositionally biased region" description="Basic residues" evidence="1">
    <location>
        <begin position="101"/>
        <end position="111"/>
    </location>
</feature>
<feature type="compositionally biased region" description="Basic and acidic residues" evidence="1">
    <location>
        <begin position="112"/>
        <end position="147"/>
    </location>
</feature>
<dbReference type="Proteomes" id="UP000078555">
    <property type="component" value="Unassembled WGS sequence"/>
</dbReference>
<proteinExistence type="predicted"/>
<keyword evidence="2" id="KW-1133">Transmembrane helix</keyword>
<keyword evidence="4" id="KW-1185">Reference proteome</keyword>
<sequence length="721" mass="80794">MSHHASEKESNEETFVEEKKKKKKKKKKKIHPYTVINEVNCSQDEGDTSQSPVECNTNSRSGPKNDFLREEANNPVASSERCIEEVKLCDYLDALNGGKREGKKVKKKKNRGKNDNDNDDMGIHGRDDGRNGGRNDSHYDKQHDIAHNGNREVRCSRGSCNKVDLELVAIPHDSLSKARIGSCPNGYIPNVRKSDGNNEPLNGYPNVPPNVPPNESSNEDLPTGVRHNDDSVDQSNVFSKLLYRIKKVIKNRKGDPLTNENTEGDSDMCELTVMESGSSALPHVIGCVAGTSNNTGNCSQFPRPSEVFENGPGGDIIYLTGVNPNDVLDSSILSNRELGIGSGVHSGGSDVHGEERDVHGGERVMHGGERGVHRGGRGEGSDIRGRGNDMYEGSPFVNRVSRHMGTVRLHSISNGFAQCKDYATYLRDKIKKYWLERVHEANIQLSTPHQNTSRRENTTPNEEEGDDPSCLQVLFFLGLICKFPVLWIIGSILFCVTPNEHKRTKAWCLINTVFAIISIIYFFSTSNFKITRPTFSVLMGQIGESYEQQTDQQTEQTDATFQRGTLRSEDNVSHNLVHWTRRIPKLEISDHAQARLECASVRVKLATELLRRGNEAGTKRERSGNEAGTKRQRRGNDAETTRKRRGNMHCVHSTHSYFPPIPLRRSSGSYMLLNRVQVTIFFGKGSRYPQEHVNVIRTFFQGVKNDMEAVPFEKLTMTDEE</sequence>
<evidence type="ECO:0000256" key="1">
    <source>
        <dbReference type="SAM" id="MobiDB-lite"/>
    </source>
</evidence>
<feature type="region of interest" description="Disordered" evidence="1">
    <location>
        <begin position="1"/>
        <end position="76"/>
    </location>
</feature>
<feature type="compositionally biased region" description="Basic and acidic residues" evidence="1">
    <location>
        <begin position="613"/>
        <end position="624"/>
    </location>
</feature>
<feature type="region of interest" description="Disordered" evidence="1">
    <location>
        <begin position="445"/>
        <end position="467"/>
    </location>
</feature>
<keyword evidence="2" id="KW-0812">Transmembrane</keyword>
<accession>A0A1A8ZJZ4</accession>
<feature type="compositionally biased region" description="Basic and acidic residues" evidence="1">
    <location>
        <begin position="361"/>
        <end position="389"/>
    </location>
</feature>
<organism evidence="3 4">
    <name type="scientific">Plasmodium ovale wallikeri</name>
    <dbReference type="NCBI Taxonomy" id="864142"/>
    <lineage>
        <taxon>Eukaryota</taxon>
        <taxon>Sar</taxon>
        <taxon>Alveolata</taxon>
        <taxon>Apicomplexa</taxon>
        <taxon>Aconoidasida</taxon>
        <taxon>Haemosporida</taxon>
        <taxon>Plasmodiidae</taxon>
        <taxon>Plasmodium</taxon>
        <taxon>Plasmodium (Plasmodium)</taxon>
    </lineage>
</organism>
<feature type="compositionally biased region" description="Basic residues" evidence="1">
    <location>
        <begin position="20"/>
        <end position="31"/>
    </location>
</feature>
<evidence type="ECO:0000256" key="2">
    <source>
        <dbReference type="SAM" id="Phobius"/>
    </source>
</evidence>
<reference evidence="4" key="1">
    <citation type="submission" date="2016-05" db="EMBL/GenBank/DDBJ databases">
        <authorList>
            <person name="Naeem Raeece"/>
        </authorList>
    </citation>
    <scope>NUCLEOTIDE SEQUENCE [LARGE SCALE GENOMIC DNA]</scope>
</reference>
<name>A0A1A8ZJZ4_PLAOA</name>
<feature type="compositionally biased region" description="Basic and acidic residues" evidence="1">
    <location>
        <begin position="1"/>
        <end position="19"/>
    </location>
</feature>
<gene>
    <name evidence="3" type="ORF">POVWA1_049260</name>
</gene>